<evidence type="ECO:0000259" key="7">
    <source>
        <dbReference type="Pfam" id="PF10585"/>
    </source>
</evidence>
<comment type="similarity">
    <text evidence="1">Belongs to the ubiquitin-activating E1 family.</text>
</comment>
<dbReference type="GO" id="GO:0005524">
    <property type="term" value="F:ATP binding"/>
    <property type="evidence" value="ECO:0007669"/>
    <property type="project" value="UniProtKB-KW"/>
</dbReference>
<evidence type="ECO:0000256" key="5">
    <source>
        <dbReference type="ARBA" id="ARBA00043952"/>
    </source>
</evidence>
<dbReference type="EMBL" id="GBHO01012005">
    <property type="protein sequence ID" value="JAG31599.1"/>
    <property type="molecule type" value="Transcribed_RNA"/>
</dbReference>
<dbReference type="InterPro" id="IPR019572">
    <property type="entry name" value="UBA_E1_SCCH"/>
</dbReference>
<comment type="pathway">
    <text evidence="5">Protein modification.</text>
</comment>
<dbReference type="InterPro" id="IPR035985">
    <property type="entry name" value="Ubiquitin-activating_enz"/>
</dbReference>
<reference evidence="9" key="3">
    <citation type="journal article" date="2016" name="Gigascience">
        <title>De novo construction of an expanded transcriptome assembly for the western tarnished plant bug, Lygus hesperus.</title>
        <authorList>
            <person name="Tassone E.E."/>
            <person name="Geib S.M."/>
            <person name="Hall B."/>
            <person name="Fabrick J.A."/>
            <person name="Brent C.S."/>
            <person name="Hull J.J."/>
        </authorList>
    </citation>
    <scope>NUCLEOTIDE SEQUENCE</scope>
</reference>
<dbReference type="EMBL" id="GDHC01012598">
    <property type="protein sequence ID" value="JAQ06031.1"/>
    <property type="molecule type" value="Transcribed_RNA"/>
</dbReference>
<dbReference type="GO" id="GO:0008641">
    <property type="term" value="F:ubiquitin-like modifier activating enzyme activity"/>
    <property type="evidence" value="ECO:0007669"/>
    <property type="project" value="InterPro"/>
</dbReference>
<dbReference type="Pfam" id="PF10585">
    <property type="entry name" value="UBA_E1_SCCH"/>
    <property type="match status" value="1"/>
</dbReference>
<name>A0A0A9YHI3_LYGHE</name>
<feature type="compositionally biased region" description="Polar residues" evidence="6">
    <location>
        <begin position="449"/>
        <end position="459"/>
    </location>
</feature>
<dbReference type="AlphaFoldDB" id="A0A0A9YHI3"/>
<dbReference type="Gene3D" id="1.10.10.520">
    <property type="entry name" value="Ubiquitin activating enzymes (Uba3). Chain: B, domain 2"/>
    <property type="match status" value="1"/>
</dbReference>
<evidence type="ECO:0000256" key="1">
    <source>
        <dbReference type="ARBA" id="ARBA00005673"/>
    </source>
</evidence>
<evidence type="ECO:0000256" key="6">
    <source>
        <dbReference type="SAM" id="MobiDB-lite"/>
    </source>
</evidence>
<evidence type="ECO:0000313" key="8">
    <source>
        <dbReference type="EMBL" id="JAG31599.1"/>
    </source>
</evidence>
<evidence type="ECO:0000256" key="4">
    <source>
        <dbReference type="ARBA" id="ARBA00022840"/>
    </source>
</evidence>
<protein>
    <submittedName>
        <fullName evidence="8">SUMO-activating enzyme subunit 2</fullName>
    </submittedName>
</protein>
<accession>A0A0A9YHI3</accession>
<keyword evidence="3" id="KW-0833">Ubl conjugation pathway</keyword>
<organism evidence="8">
    <name type="scientific">Lygus hesperus</name>
    <name type="common">Western plant bug</name>
    <dbReference type="NCBI Taxonomy" id="30085"/>
    <lineage>
        <taxon>Eukaryota</taxon>
        <taxon>Metazoa</taxon>
        <taxon>Ecdysozoa</taxon>
        <taxon>Arthropoda</taxon>
        <taxon>Hexapoda</taxon>
        <taxon>Insecta</taxon>
        <taxon>Pterygota</taxon>
        <taxon>Neoptera</taxon>
        <taxon>Paraneoptera</taxon>
        <taxon>Hemiptera</taxon>
        <taxon>Heteroptera</taxon>
        <taxon>Panheteroptera</taxon>
        <taxon>Cimicomorpha</taxon>
        <taxon>Miridae</taxon>
        <taxon>Mirini</taxon>
        <taxon>Lygus</taxon>
    </lineage>
</organism>
<dbReference type="InterPro" id="IPR023318">
    <property type="entry name" value="Ub_act_enz_dom_a_sf"/>
</dbReference>
<feature type="domain" description="Ubiquitin-activating enzyme SCCH" evidence="7">
    <location>
        <begin position="102"/>
        <end position="142"/>
    </location>
</feature>
<evidence type="ECO:0000256" key="3">
    <source>
        <dbReference type="ARBA" id="ARBA00022786"/>
    </source>
</evidence>
<evidence type="ECO:0000313" key="9">
    <source>
        <dbReference type="EMBL" id="JAQ06031.1"/>
    </source>
</evidence>
<dbReference type="SUPFAM" id="SSF69572">
    <property type="entry name" value="Activating enzymes of the ubiquitin-like proteins"/>
    <property type="match status" value="1"/>
</dbReference>
<reference evidence="8" key="2">
    <citation type="submission" date="2014-07" db="EMBL/GenBank/DDBJ databases">
        <authorList>
            <person name="Hull J."/>
        </authorList>
    </citation>
    <scope>NUCLEOTIDE SEQUENCE</scope>
</reference>
<evidence type="ECO:0000256" key="2">
    <source>
        <dbReference type="ARBA" id="ARBA00022741"/>
    </source>
</evidence>
<gene>
    <name evidence="8" type="primary">SAE2_1</name>
    <name evidence="10" type="synonym">SAE2_2</name>
    <name evidence="8" type="ORF">CM83_100287</name>
    <name evidence="9" type="ORF">g.17771</name>
    <name evidence="10" type="ORF">g.17791</name>
</gene>
<reference evidence="8" key="1">
    <citation type="journal article" date="2014" name="PLoS ONE">
        <title>Transcriptome-Based Identification of ABC Transporters in the Western Tarnished Plant Bug Lygus hesperus.</title>
        <authorList>
            <person name="Hull J.J."/>
            <person name="Chaney K."/>
            <person name="Geib S.M."/>
            <person name="Fabrick J.A."/>
            <person name="Brent C.S."/>
            <person name="Walsh D."/>
            <person name="Lavine L.C."/>
        </authorList>
    </citation>
    <scope>NUCLEOTIDE SEQUENCE</scope>
</reference>
<sequence length="470" mass="51509">MLLLNCDGAAEHAGHSFNQPIVQLYNTLYVDDIQDQVRVSERWKSRKPPTPLLRLTTHAAVPTGPHTTVLVPGCSNDPVDSVPMLANYFVACVQHMYTQRRHLVGQIEFTKDDPVSMKFIYAASVLRMVVYGIPPINEFECKGVVGSIIHAIATANAIVAGYATRFAIQVFNRHLHLSLAGAPTPVSTSHVRTSALLCQLPPLDQVSYVALSSNATNIITNDCTLYSCNPTCFCTLPTFNLYVTFDIAVHEFFAIIAHVFHSTDFTVDVLLSNKSFGFYSDLLDSAADMDVADGTNVDPIPADPVDPPQTIRGTHILHRQLKDPITTLKSGSVLEICDRDTDGKFLLRLLPPSAQVLWTSPWWIPSHHRHHSETHVGHTELTGTHYLVVGPLSHRLSTQHGVPPPASDVDVTTDVDTVVDTGDGDDAADAATEDAAIVIDTDSEPGIPVTTSPHQNPQECEQLCRRQRLR</sequence>
<evidence type="ECO:0000313" key="10">
    <source>
        <dbReference type="EMBL" id="JAQ11346.1"/>
    </source>
</evidence>
<keyword evidence="4" id="KW-0067">ATP-binding</keyword>
<dbReference type="EMBL" id="GDHC01007283">
    <property type="protein sequence ID" value="JAQ11346.1"/>
    <property type="molecule type" value="Transcribed_RNA"/>
</dbReference>
<proteinExistence type="inferred from homology"/>
<feature type="region of interest" description="Disordered" evidence="6">
    <location>
        <begin position="443"/>
        <end position="470"/>
    </location>
</feature>
<keyword evidence="2" id="KW-0547">Nucleotide-binding</keyword>